<comment type="subunit">
    <text evidence="2 4">Homodimer.</text>
</comment>
<dbReference type="Pfam" id="PF03018">
    <property type="entry name" value="Dirigent"/>
    <property type="match status" value="1"/>
</dbReference>
<evidence type="ECO:0000256" key="4">
    <source>
        <dbReference type="RuleBase" id="RU363099"/>
    </source>
</evidence>
<dbReference type="GO" id="GO:0048046">
    <property type="term" value="C:apoplast"/>
    <property type="evidence" value="ECO:0007669"/>
    <property type="project" value="UniProtKB-SubCell"/>
</dbReference>
<comment type="similarity">
    <text evidence="1 4">Belongs to the plant dirigent protein family.</text>
</comment>
<organism evidence="5 6">
    <name type="scientific">Oldenlandia corymbosa var. corymbosa</name>
    <dbReference type="NCBI Taxonomy" id="529605"/>
    <lineage>
        <taxon>Eukaryota</taxon>
        <taxon>Viridiplantae</taxon>
        <taxon>Streptophyta</taxon>
        <taxon>Embryophyta</taxon>
        <taxon>Tracheophyta</taxon>
        <taxon>Spermatophyta</taxon>
        <taxon>Magnoliopsida</taxon>
        <taxon>eudicotyledons</taxon>
        <taxon>Gunneridae</taxon>
        <taxon>Pentapetalae</taxon>
        <taxon>asterids</taxon>
        <taxon>lamiids</taxon>
        <taxon>Gentianales</taxon>
        <taxon>Rubiaceae</taxon>
        <taxon>Rubioideae</taxon>
        <taxon>Spermacoceae</taxon>
        <taxon>Hedyotis-Oldenlandia complex</taxon>
        <taxon>Oldenlandia</taxon>
    </lineage>
</organism>
<dbReference type="GO" id="GO:0009699">
    <property type="term" value="P:phenylpropanoid biosynthetic process"/>
    <property type="evidence" value="ECO:0007669"/>
    <property type="project" value="UniProtKB-ARBA"/>
</dbReference>
<proteinExistence type="inferred from homology"/>
<protein>
    <recommendedName>
        <fullName evidence="4">Dirigent protein</fullName>
    </recommendedName>
</protein>
<dbReference type="Gene3D" id="2.40.480.10">
    <property type="entry name" value="Allene oxide cyclase-like"/>
    <property type="match status" value="1"/>
</dbReference>
<keyword evidence="4" id="KW-0732">Signal</keyword>
<feature type="chain" id="PRO_5043090761" description="Dirigent protein" evidence="4">
    <location>
        <begin position="23"/>
        <end position="209"/>
    </location>
</feature>
<dbReference type="InterPro" id="IPR004265">
    <property type="entry name" value="Dirigent"/>
</dbReference>
<name>A0AAV1DZD0_OLDCO</name>
<evidence type="ECO:0000313" key="6">
    <source>
        <dbReference type="Proteomes" id="UP001161247"/>
    </source>
</evidence>
<evidence type="ECO:0000256" key="2">
    <source>
        <dbReference type="ARBA" id="ARBA00011738"/>
    </source>
</evidence>
<dbReference type="InterPro" id="IPR044859">
    <property type="entry name" value="Allene_oxi_cyc_Dirigent"/>
</dbReference>
<keyword evidence="3 4" id="KW-0964">Secreted</keyword>
<evidence type="ECO:0000256" key="1">
    <source>
        <dbReference type="ARBA" id="ARBA00010746"/>
    </source>
</evidence>
<reference evidence="5" key="1">
    <citation type="submission" date="2023-03" db="EMBL/GenBank/DDBJ databases">
        <authorList>
            <person name="Julca I."/>
        </authorList>
    </citation>
    <scope>NUCLEOTIDE SEQUENCE</scope>
</reference>
<sequence>MAKMVALLLAIVCMTMASFGRALPDDQSPESVEKWFKHFPNAKPQNMKLRLYLNNILTMVPPASVAVAKANTTDSTPDTNFGLVRVIDGPITEQPMTEHPDAKVIARVQGLGVFSSQTEVGILEAINFVFTDGEFKGSTLTTFGRLAPAQGWNDISIVGGSGDFRMAQGTIASRIYFIDPTIGDVQEMVFDFYYYPPSISMEPKDELRK</sequence>
<comment type="subcellular location">
    <subcellularLocation>
        <location evidence="4">Secreted</location>
        <location evidence="4">Extracellular space</location>
        <location evidence="4">Apoplast</location>
    </subcellularLocation>
</comment>
<evidence type="ECO:0000313" key="5">
    <source>
        <dbReference type="EMBL" id="CAI9113225.1"/>
    </source>
</evidence>
<dbReference type="AlphaFoldDB" id="A0AAV1DZD0"/>
<evidence type="ECO:0000256" key="3">
    <source>
        <dbReference type="ARBA" id="ARBA00022525"/>
    </source>
</evidence>
<comment type="function">
    <text evidence="4">Dirigent proteins impart stereoselectivity on the phenoxy radical-coupling reaction, yielding optically active lignans from two molecules of coniferyl alcohol in the biosynthesis of lignans, flavonolignans, and alkaloids and thus plays a central role in plant secondary metabolism.</text>
</comment>
<accession>A0AAV1DZD0</accession>
<feature type="signal peptide" evidence="4">
    <location>
        <begin position="1"/>
        <end position="22"/>
    </location>
</feature>
<dbReference type="Proteomes" id="UP001161247">
    <property type="component" value="Chromosome 7"/>
</dbReference>
<dbReference type="EMBL" id="OX459124">
    <property type="protein sequence ID" value="CAI9113225.1"/>
    <property type="molecule type" value="Genomic_DNA"/>
</dbReference>
<keyword evidence="4" id="KW-0052">Apoplast</keyword>
<gene>
    <name evidence="5" type="ORF">OLC1_LOCUS20272</name>
</gene>
<keyword evidence="6" id="KW-1185">Reference proteome</keyword>
<dbReference type="PANTHER" id="PTHR21495">
    <property type="entry name" value="NUCLEOPORIN-RELATED"/>
    <property type="match status" value="1"/>
</dbReference>